<dbReference type="EMBL" id="CP100390">
    <property type="protein sequence ID" value="UZE97576.1"/>
    <property type="molecule type" value="Genomic_DNA"/>
</dbReference>
<dbReference type="Proteomes" id="UP001163739">
    <property type="component" value="Chromosome"/>
</dbReference>
<evidence type="ECO:0000313" key="3">
    <source>
        <dbReference type="EMBL" id="UZE97576.1"/>
    </source>
</evidence>
<accession>A0ABY6N661</accession>
<name>A0ABY6N661_9ALTE</name>
<sequence length="604" mass="67159">MVNYTIHETLANATLSLLKRYLSVLVLVICSTLSTPLFAADEDELYASVDRTQIYQNETIELTIIGQLELELNFSNLFNLRNMELPAPDIGSLEKDFAIVDQQQKYNIQSINGDNKATITWVYSLAPKRTGELTVPAIKHNEKTSKPVIIKVLEGKPSVDDGRPPMIFMEAEVDKQEVYVQEQIVYTLRLYYADNLAGGELSSPELNNAIIEQVGDQKKYNRMRYNQRYEVIERKFLIFPQKSGEITIAPQTFNGTIIDTRMRKRRHVRDNTEAVTVNVLPPASEFTGQIWLPAISLNLNEKWDKPLENISVGDSFTRTISIHALGLLGSALPPFNLPENGGFKQYPDQPKTESLEHPAGVESSRTISIAMVAVNAGTITLPEIKIPWWDTINQVERIAIIPSRELTVAASSQGAQTGMDQHDTTYADSSPETIAKEPEASSDGESVSSDTGSDNSVLYIVIILLLIAGWGATTVILLKRKTADNNPQEKGSTTAPESNEETAFNALSESIRQKSPSMMGDLVQWAKLKWPTATINSVADIDRLLDDEAFSVLISRAETDHYASPASKQKGTAEWDNNALIKRLAKIRKKSEGQTKKELPGFYP</sequence>
<feature type="compositionally biased region" description="Polar residues" evidence="1">
    <location>
        <begin position="443"/>
        <end position="452"/>
    </location>
</feature>
<gene>
    <name evidence="3" type="ORF">NKI27_07495</name>
</gene>
<protein>
    <submittedName>
        <fullName evidence="3">BatD family protein</fullName>
    </submittedName>
</protein>
<feature type="region of interest" description="Disordered" evidence="1">
    <location>
        <begin position="411"/>
        <end position="452"/>
    </location>
</feature>
<proteinExistence type="predicted"/>
<reference evidence="3" key="1">
    <citation type="submission" date="2022-06" db="EMBL/GenBank/DDBJ databases">
        <title>Alkalimarinus sp. nov., isolated from gut of a Alitta virens.</title>
        <authorList>
            <person name="Yang A.I."/>
            <person name="Shin N.-R."/>
        </authorList>
    </citation>
    <scope>NUCLEOTIDE SEQUENCE</scope>
    <source>
        <strain evidence="3">A2M4</strain>
    </source>
</reference>
<dbReference type="InterPro" id="IPR025738">
    <property type="entry name" value="BatD"/>
</dbReference>
<dbReference type="PANTHER" id="PTHR40940:SF1">
    <property type="entry name" value="PROTEIN BATD"/>
    <property type="match status" value="1"/>
</dbReference>
<dbReference type="PANTHER" id="PTHR40940">
    <property type="entry name" value="PROTEIN BATD-RELATED"/>
    <property type="match status" value="1"/>
</dbReference>
<keyword evidence="4" id="KW-1185">Reference proteome</keyword>
<keyword evidence="2" id="KW-0472">Membrane</keyword>
<keyword evidence="2" id="KW-0812">Transmembrane</keyword>
<dbReference type="RefSeq" id="WP_265049050.1">
    <property type="nucleotide sequence ID" value="NZ_CP100390.1"/>
</dbReference>
<feature type="transmembrane region" description="Helical" evidence="2">
    <location>
        <begin position="457"/>
        <end position="478"/>
    </location>
</feature>
<evidence type="ECO:0000256" key="1">
    <source>
        <dbReference type="SAM" id="MobiDB-lite"/>
    </source>
</evidence>
<organism evidence="3 4">
    <name type="scientific">Alkalimarinus alittae</name>
    <dbReference type="NCBI Taxonomy" id="2961619"/>
    <lineage>
        <taxon>Bacteria</taxon>
        <taxon>Pseudomonadati</taxon>
        <taxon>Pseudomonadota</taxon>
        <taxon>Gammaproteobacteria</taxon>
        <taxon>Alteromonadales</taxon>
        <taxon>Alteromonadaceae</taxon>
        <taxon>Alkalimarinus</taxon>
    </lineage>
</organism>
<evidence type="ECO:0000313" key="4">
    <source>
        <dbReference type="Proteomes" id="UP001163739"/>
    </source>
</evidence>
<dbReference type="Pfam" id="PF13584">
    <property type="entry name" value="BatD"/>
    <property type="match status" value="1"/>
</dbReference>
<evidence type="ECO:0000256" key="2">
    <source>
        <dbReference type="SAM" id="Phobius"/>
    </source>
</evidence>
<feature type="region of interest" description="Disordered" evidence="1">
    <location>
        <begin position="339"/>
        <end position="360"/>
    </location>
</feature>
<keyword evidence="2" id="KW-1133">Transmembrane helix</keyword>